<sequence length="270" mass="30506">MGILSIVFLHTAALNVNVVIFSQLDLVWESLVSIFNNFLLVPNCTLEEISFLLFSSLTPIKPKRLTKEEKEAFSLSQELTDILIGLLLGDLYARKQKLGVNSSLAFRQGIVHEDYLNHLYKKFQDFCSQGPKLLIPKPDIRTGKVHRSIWFNTLSLPCFNELYELFYPAGGKIVPSTIGELLTPLGLCYWIADDGCFCLRDKVVILCTDGFTLEEVETLVGVLTNKFGLICTINKSKNNFRIRISTKSMPVLQNLLKDLMPSMMKHKIGL</sequence>
<evidence type="ECO:0000313" key="2">
    <source>
        <dbReference type="EMBL" id="QWC53684.1"/>
    </source>
</evidence>
<keyword evidence="2" id="KW-0255">Endonuclease</keyword>
<keyword evidence="2" id="KW-0378">Hydrolase</keyword>
<dbReference type="InterPro" id="IPR004860">
    <property type="entry name" value="LAGLIDADG_dom"/>
</dbReference>
<keyword evidence="2" id="KW-0496">Mitochondrion</keyword>
<dbReference type="AlphaFoldDB" id="A0A8E8GRZ2"/>
<dbReference type="EMBL" id="MW995474">
    <property type="protein sequence ID" value="QWC53684.1"/>
    <property type="molecule type" value="Genomic_DNA"/>
</dbReference>
<name>A0A8E8GRZ2_9AGAM</name>
<organism evidence="2">
    <name type="scientific">Rhizoctonia solani</name>
    <dbReference type="NCBI Taxonomy" id="456999"/>
    <lineage>
        <taxon>Eukaryota</taxon>
        <taxon>Fungi</taxon>
        <taxon>Dikarya</taxon>
        <taxon>Basidiomycota</taxon>
        <taxon>Agaricomycotina</taxon>
        <taxon>Agaricomycetes</taxon>
        <taxon>Cantharellales</taxon>
        <taxon>Ceratobasidiaceae</taxon>
        <taxon>Rhizoctonia</taxon>
    </lineage>
</organism>
<accession>A0A8E8GRZ2</accession>
<dbReference type="GO" id="GO:0004519">
    <property type="term" value="F:endonuclease activity"/>
    <property type="evidence" value="ECO:0007669"/>
    <property type="project" value="UniProtKB-KW"/>
</dbReference>
<proteinExistence type="predicted"/>
<reference evidence="2" key="1">
    <citation type="submission" date="2021-04" db="EMBL/GenBank/DDBJ databases">
        <title>Mitogenome analysis reveals the evolution and host adaptation in Rhizoctonia solani.</title>
        <authorList>
            <person name="Zheng A."/>
            <person name="Lin R."/>
            <person name="Xia Y."/>
            <person name="Zhang D."/>
            <person name="Xiang X."/>
            <person name="Niu X."/>
            <person name="Liu Y."/>
            <person name="Jiang L."/>
            <person name="Wang X."/>
        </authorList>
    </citation>
    <scope>NUCLEOTIDE SEQUENCE</scope>
    <source>
        <strain evidence="2">AG1-IA</strain>
    </source>
</reference>
<feature type="domain" description="Homing endonuclease LAGLIDADG" evidence="1">
    <location>
        <begin position="81"/>
        <end position="251"/>
    </location>
</feature>
<keyword evidence="2" id="KW-0540">Nuclease</keyword>
<protein>
    <submittedName>
        <fullName evidence="2">LAGLIDADG homing endonuclease</fullName>
    </submittedName>
</protein>
<gene>
    <name evidence="2" type="primary">mag32</name>
</gene>
<geneLocation type="mitochondrion" evidence="2"/>
<evidence type="ECO:0000259" key="1">
    <source>
        <dbReference type="Pfam" id="PF03161"/>
    </source>
</evidence>
<dbReference type="Pfam" id="PF03161">
    <property type="entry name" value="LAGLIDADG_2"/>
    <property type="match status" value="1"/>
</dbReference>